<dbReference type="PANTHER" id="PTHR12526">
    <property type="entry name" value="GLYCOSYLTRANSFERASE"/>
    <property type="match status" value="1"/>
</dbReference>
<reference evidence="2 3" key="1">
    <citation type="submission" date="2019-06" db="EMBL/GenBank/DDBJ databases">
        <title>The draft genome of Rhizobium smilacinae PTYR-5.</title>
        <authorList>
            <person name="Liu L."/>
            <person name="Li L."/>
            <person name="Zhang X."/>
        </authorList>
    </citation>
    <scope>NUCLEOTIDE SEQUENCE [LARGE SCALE GENOMIC DNA]</scope>
    <source>
        <strain evidence="2 3">PTYR-5</strain>
    </source>
</reference>
<gene>
    <name evidence="2" type="ORF">FHP24_06250</name>
</gene>
<evidence type="ECO:0000259" key="1">
    <source>
        <dbReference type="Pfam" id="PF13439"/>
    </source>
</evidence>
<accession>A0A5C4XT08</accession>
<evidence type="ECO:0000313" key="3">
    <source>
        <dbReference type="Proteomes" id="UP000311605"/>
    </source>
</evidence>
<dbReference type="CDD" id="cd03801">
    <property type="entry name" value="GT4_PimA-like"/>
    <property type="match status" value="1"/>
</dbReference>
<organism evidence="2 3">
    <name type="scientific">Aliirhizobium smilacinae</name>
    <dbReference type="NCBI Taxonomy" id="1395944"/>
    <lineage>
        <taxon>Bacteria</taxon>
        <taxon>Pseudomonadati</taxon>
        <taxon>Pseudomonadota</taxon>
        <taxon>Alphaproteobacteria</taxon>
        <taxon>Hyphomicrobiales</taxon>
        <taxon>Rhizobiaceae</taxon>
        <taxon>Aliirhizobium</taxon>
    </lineage>
</organism>
<comment type="caution">
    <text evidence="2">The sequence shown here is derived from an EMBL/GenBank/DDBJ whole genome shotgun (WGS) entry which is preliminary data.</text>
</comment>
<dbReference type="RefSeq" id="WP_139674380.1">
    <property type="nucleotide sequence ID" value="NZ_VDMN01000001.1"/>
</dbReference>
<dbReference type="SUPFAM" id="SSF53756">
    <property type="entry name" value="UDP-Glycosyltransferase/glycogen phosphorylase"/>
    <property type="match status" value="1"/>
</dbReference>
<evidence type="ECO:0000313" key="2">
    <source>
        <dbReference type="EMBL" id="TNM65834.1"/>
    </source>
</evidence>
<keyword evidence="2" id="KW-0808">Transferase</keyword>
<keyword evidence="3" id="KW-1185">Reference proteome</keyword>
<dbReference type="AlphaFoldDB" id="A0A5C4XT08"/>
<dbReference type="EMBL" id="VDMN01000001">
    <property type="protein sequence ID" value="TNM65834.1"/>
    <property type="molecule type" value="Genomic_DNA"/>
</dbReference>
<dbReference type="Gene3D" id="3.40.50.2000">
    <property type="entry name" value="Glycogen Phosphorylase B"/>
    <property type="match status" value="2"/>
</dbReference>
<feature type="domain" description="Glycosyltransferase subfamily 4-like N-terminal" evidence="1">
    <location>
        <begin position="14"/>
        <end position="155"/>
    </location>
</feature>
<name>A0A5C4XT08_9HYPH</name>
<proteinExistence type="predicted"/>
<dbReference type="InterPro" id="IPR028098">
    <property type="entry name" value="Glyco_trans_4-like_N"/>
</dbReference>
<dbReference type="GO" id="GO:0016757">
    <property type="term" value="F:glycosyltransferase activity"/>
    <property type="evidence" value="ECO:0007669"/>
    <property type="project" value="UniProtKB-ARBA"/>
</dbReference>
<dbReference type="OrthoDB" id="9790710at2"/>
<dbReference type="PANTHER" id="PTHR12526:SF630">
    <property type="entry name" value="GLYCOSYLTRANSFERASE"/>
    <property type="match status" value="1"/>
</dbReference>
<dbReference type="Proteomes" id="UP000311605">
    <property type="component" value="Unassembled WGS sequence"/>
</dbReference>
<protein>
    <submittedName>
        <fullName evidence="2">Glycosyltransferase family 4 protein</fullName>
    </submittedName>
</protein>
<dbReference type="Pfam" id="PF13439">
    <property type="entry name" value="Glyco_transf_4"/>
    <property type="match status" value="1"/>
</dbReference>
<sequence>MRIMHLLNHTYRLNGHVHAAVDLACEQRRLGHDVCIASGGGDFDQLLESNHVATRIVDHERRALTVVRSVLALRRHVREWKPDVVHAHMMTSAVIAYPVCKLSGIPLVTTVHNEFEKSAILMGLGTRVIAVSESVSRSMQQRGISAKKLHVVLNGTIGTARFANREAVAADLSHPNIVFVGGLHPRKGVIDLIQAFKTVYATYPAARLFIIGSGPMENEYRELARQTGYGDAITFLGAVADPYPYMLAADIFVLPSLADPAPLVISEAREARCAVIGTTVDGIPQLLEFGEAGMLVPPAAPDMLATALAELLADPANLLAWQEKSQLRIDNLTIERVALETTAVYRSAMTKPKLVVAASLPT</sequence>
<dbReference type="Pfam" id="PF13692">
    <property type="entry name" value="Glyco_trans_1_4"/>
    <property type="match status" value="1"/>
</dbReference>